<dbReference type="AlphaFoldDB" id="A0A269TI09"/>
<protein>
    <recommendedName>
        <fullName evidence="4">DUF3137 domain-containing protein</fullName>
    </recommendedName>
</protein>
<dbReference type="Proteomes" id="UP000216943">
    <property type="component" value="Unassembled WGS sequence"/>
</dbReference>
<dbReference type="RefSeq" id="WP_095335088.1">
    <property type="nucleotide sequence ID" value="NZ_NQNY01000015.1"/>
</dbReference>
<keyword evidence="1" id="KW-1133">Transmembrane helix</keyword>
<evidence type="ECO:0000313" key="3">
    <source>
        <dbReference type="Proteomes" id="UP000216943"/>
    </source>
</evidence>
<evidence type="ECO:0000313" key="2">
    <source>
        <dbReference type="EMBL" id="PAK21027.1"/>
    </source>
</evidence>
<feature type="transmembrane region" description="Helical" evidence="1">
    <location>
        <begin position="48"/>
        <end position="72"/>
    </location>
</feature>
<comment type="caution">
    <text evidence="2">The sequence shown here is derived from an EMBL/GenBank/DDBJ whole genome shotgun (WGS) entry which is preliminary data.</text>
</comment>
<accession>A0A269TI09</accession>
<dbReference type="OrthoDB" id="9875001at2"/>
<dbReference type="EMBL" id="NQNY01000015">
    <property type="protein sequence ID" value="PAK21027.1"/>
    <property type="molecule type" value="Genomic_DNA"/>
</dbReference>
<name>A0A269TI09_9BACT</name>
<reference evidence="3" key="1">
    <citation type="submission" date="2017-08" db="EMBL/GenBank/DDBJ databases">
        <authorList>
            <person name="Alvarez-Ponce D."/>
            <person name="Weitzman C.L."/>
            <person name="Tillett R.L."/>
            <person name="Sandmeier F.C."/>
            <person name="Tracy C.R."/>
        </authorList>
    </citation>
    <scope>NUCLEOTIDE SEQUENCE [LARGE SCALE GENOMIC DNA]</scope>
    <source>
        <strain evidence="3">723</strain>
    </source>
</reference>
<proteinExistence type="predicted"/>
<keyword evidence="1" id="KW-0812">Transmembrane</keyword>
<feature type="transmembrane region" description="Helical" evidence="1">
    <location>
        <begin position="78"/>
        <end position="103"/>
    </location>
</feature>
<evidence type="ECO:0008006" key="4">
    <source>
        <dbReference type="Google" id="ProtNLM"/>
    </source>
</evidence>
<sequence>MSQELLDPRLELDTFKTEALKTVKPLYKSLLTQNQQNKYKNINLASGWLFWTLFSMSLIVFLVLGAIIAYLIYTGESFSSAGVIVLIIAAVIMLLISAFLIFYSTYKKLNAHKRETKKRFSNLQVINEIVKYLPGLAVQDMNAEAEFDYKNRVLKPLHHSSKISKKSPLVRLWVEGKHQWLMQTFNFSWTDVNEKKSRIKNWTQLFVSDINLDINNRLASFNYQFLNPNIPIGVVPVFLNKNLHQKTNFYVNRTEFLNKFAKSSENLLLSLIPNVSPQDIEIEKINKKMSLVLQQQKTSWLLVNGKIGPYQYNKIDDHLNALLDDAYNMYKMLCLLFLPLSIYQNRVMASEKEVVGELTQILNETLQERTRSNEVRRKTAELFNDAN</sequence>
<organism evidence="2 3">
    <name type="scientific">Mycoplasmopsis agassizii</name>
    <dbReference type="NCBI Taxonomy" id="33922"/>
    <lineage>
        <taxon>Bacteria</taxon>
        <taxon>Bacillati</taxon>
        <taxon>Mycoplasmatota</taxon>
        <taxon>Mycoplasmoidales</taxon>
        <taxon>Metamycoplasmataceae</taxon>
        <taxon>Mycoplasmopsis</taxon>
    </lineage>
</organism>
<evidence type="ECO:0000256" key="1">
    <source>
        <dbReference type="SAM" id="Phobius"/>
    </source>
</evidence>
<keyword evidence="1" id="KW-0472">Membrane</keyword>
<gene>
    <name evidence="2" type="ORF">CJJ23_04135</name>
</gene>